<dbReference type="Proteomes" id="UP000789920">
    <property type="component" value="Unassembled WGS sequence"/>
</dbReference>
<protein>
    <submittedName>
        <fullName evidence="1">8700_t:CDS:1</fullName>
    </submittedName>
</protein>
<gene>
    <name evidence="1" type="ORF">RPERSI_LOCUS17837</name>
</gene>
<evidence type="ECO:0000313" key="1">
    <source>
        <dbReference type="EMBL" id="CAG8782703.1"/>
    </source>
</evidence>
<feature type="non-terminal residue" evidence="1">
    <location>
        <position position="1"/>
    </location>
</feature>
<organism evidence="1 2">
    <name type="scientific">Racocetra persica</name>
    <dbReference type="NCBI Taxonomy" id="160502"/>
    <lineage>
        <taxon>Eukaryota</taxon>
        <taxon>Fungi</taxon>
        <taxon>Fungi incertae sedis</taxon>
        <taxon>Mucoromycota</taxon>
        <taxon>Glomeromycotina</taxon>
        <taxon>Glomeromycetes</taxon>
        <taxon>Diversisporales</taxon>
        <taxon>Gigasporaceae</taxon>
        <taxon>Racocetra</taxon>
    </lineage>
</organism>
<accession>A0ACA9R9L4</accession>
<keyword evidence="2" id="KW-1185">Reference proteome</keyword>
<reference evidence="1" key="1">
    <citation type="submission" date="2021-06" db="EMBL/GenBank/DDBJ databases">
        <authorList>
            <person name="Kallberg Y."/>
            <person name="Tangrot J."/>
            <person name="Rosling A."/>
        </authorList>
    </citation>
    <scope>NUCLEOTIDE SEQUENCE</scope>
    <source>
        <strain evidence="1">MA461A</strain>
    </source>
</reference>
<evidence type="ECO:0000313" key="2">
    <source>
        <dbReference type="Proteomes" id="UP000789920"/>
    </source>
</evidence>
<name>A0ACA9R9L4_9GLOM</name>
<comment type="caution">
    <text evidence="1">The sequence shown here is derived from an EMBL/GenBank/DDBJ whole genome shotgun (WGS) entry which is preliminary data.</text>
</comment>
<dbReference type="EMBL" id="CAJVQC010046235">
    <property type="protein sequence ID" value="CAG8782703.1"/>
    <property type="molecule type" value="Genomic_DNA"/>
</dbReference>
<sequence>NENELERSELGKSELEVIKLDISKVNDINILIDDLLVDNSSKVQQLIQDIEKYSYLINQPVITKDILTDKITVTEAVEMLKKIIRYQKDLEAEKGSNKNRLKMLRKNLKEWNYKKEK</sequence>
<proteinExistence type="predicted"/>
<feature type="non-terminal residue" evidence="1">
    <location>
        <position position="117"/>
    </location>
</feature>